<feature type="active site" description="Nucleophile" evidence="5">
    <location>
        <position position="263"/>
    </location>
</feature>
<dbReference type="InterPro" id="IPR031158">
    <property type="entry name" value="GH10_AS"/>
</dbReference>
<evidence type="ECO:0000256" key="6">
    <source>
        <dbReference type="SAM" id="SignalP"/>
    </source>
</evidence>
<keyword evidence="8" id="KW-0858">Xylan degradation</keyword>
<reference evidence="8 9" key="1">
    <citation type="submission" date="2016-10" db="EMBL/GenBank/DDBJ databases">
        <authorList>
            <person name="de Groot N.N."/>
        </authorList>
    </citation>
    <scope>NUCLEOTIDE SEQUENCE [LARGE SCALE GENOMIC DNA]</scope>
    <source>
        <strain evidence="8 9">DSM 16957</strain>
    </source>
</reference>
<feature type="domain" description="GH10" evidence="7">
    <location>
        <begin position="28"/>
        <end position="329"/>
    </location>
</feature>
<dbReference type="SMART" id="SM00633">
    <property type="entry name" value="Glyco_10"/>
    <property type="match status" value="1"/>
</dbReference>
<dbReference type="Gene3D" id="1.20.58.2150">
    <property type="match status" value="1"/>
</dbReference>
<name>A0A1G6VMA9_9GAMM</name>
<dbReference type="Pfam" id="PF17829">
    <property type="entry name" value="GH115_C"/>
    <property type="match status" value="1"/>
</dbReference>
<evidence type="ECO:0000313" key="8">
    <source>
        <dbReference type="EMBL" id="SDD54015.1"/>
    </source>
</evidence>
<feature type="chain" id="PRO_5011626159" evidence="6">
    <location>
        <begin position="32"/>
        <end position="1266"/>
    </location>
</feature>
<dbReference type="Gene3D" id="2.60.120.1620">
    <property type="match status" value="1"/>
</dbReference>
<dbReference type="Gene3D" id="3.20.20.520">
    <property type="entry name" value="Glycosyl hydrolase family 115"/>
    <property type="match status" value="1"/>
</dbReference>
<keyword evidence="9" id="KW-1185">Reference proteome</keyword>
<dbReference type="Pfam" id="PF15979">
    <property type="entry name" value="Glyco_hydro_115"/>
    <property type="match status" value="1"/>
</dbReference>
<dbReference type="AlphaFoldDB" id="A0A1G6VMA9"/>
<dbReference type="PROSITE" id="PS51760">
    <property type="entry name" value="GH10_2"/>
    <property type="match status" value="1"/>
</dbReference>
<dbReference type="GO" id="GO:0045493">
    <property type="term" value="P:xylan catabolic process"/>
    <property type="evidence" value="ECO:0007669"/>
    <property type="project" value="UniProtKB-KW"/>
</dbReference>
<dbReference type="STRING" id="265719.SAMN04488509_103133"/>
<dbReference type="InterPro" id="IPR029018">
    <property type="entry name" value="Hex-like_dom2"/>
</dbReference>
<keyword evidence="1 8" id="KW-0378">Hydrolase</keyword>
<accession>A0A1G6VMA9</accession>
<dbReference type="EMBL" id="FNAG01000003">
    <property type="protein sequence ID" value="SDD54015.1"/>
    <property type="molecule type" value="Genomic_DNA"/>
</dbReference>
<evidence type="ECO:0000256" key="5">
    <source>
        <dbReference type="PROSITE-ProRule" id="PRU10061"/>
    </source>
</evidence>
<keyword evidence="6" id="KW-0732">Signal</keyword>
<protein>
    <submittedName>
        <fullName evidence="8">Endo-1,4-beta-xylanase, GH35 family</fullName>
    </submittedName>
</protein>
<dbReference type="InterPro" id="IPR042301">
    <property type="entry name" value="GH115_sf"/>
</dbReference>
<evidence type="ECO:0000256" key="3">
    <source>
        <dbReference type="ARBA" id="ARBA00023295"/>
    </source>
</evidence>
<dbReference type="SUPFAM" id="SSF51445">
    <property type="entry name" value="(Trans)glycosidases"/>
    <property type="match status" value="1"/>
</dbReference>
<dbReference type="PANTHER" id="PTHR37842:SF2">
    <property type="entry name" value="GYLCOSYL HYDROLASE 115 C-TERMINAL DOMAIN-CONTAINING PROTEIN"/>
    <property type="match status" value="1"/>
</dbReference>
<evidence type="ECO:0000256" key="1">
    <source>
        <dbReference type="ARBA" id="ARBA00022801"/>
    </source>
</evidence>
<dbReference type="PANTHER" id="PTHR37842">
    <property type="match status" value="1"/>
</dbReference>
<dbReference type="InterPro" id="IPR041437">
    <property type="entry name" value="GH115_C"/>
</dbReference>
<keyword evidence="4" id="KW-0624">Polysaccharide degradation</keyword>
<keyword evidence="2" id="KW-0119">Carbohydrate metabolism</keyword>
<dbReference type="InterPro" id="IPR031924">
    <property type="entry name" value="GH115"/>
</dbReference>
<organism evidence="8 9">
    <name type="scientific">Aquimonas voraii</name>
    <dbReference type="NCBI Taxonomy" id="265719"/>
    <lineage>
        <taxon>Bacteria</taxon>
        <taxon>Pseudomonadati</taxon>
        <taxon>Pseudomonadota</taxon>
        <taxon>Gammaproteobacteria</taxon>
        <taxon>Lysobacterales</taxon>
        <taxon>Lysobacteraceae</taxon>
        <taxon>Aquimonas</taxon>
    </lineage>
</organism>
<feature type="signal peptide" evidence="6">
    <location>
        <begin position="1"/>
        <end position="31"/>
    </location>
</feature>
<evidence type="ECO:0000313" key="9">
    <source>
        <dbReference type="Proteomes" id="UP000199603"/>
    </source>
</evidence>
<proteinExistence type="predicted"/>
<evidence type="ECO:0000256" key="4">
    <source>
        <dbReference type="ARBA" id="ARBA00023326"/>
    </source>
</evidence>
<dbReference type="Pfam" id="PF00331">
    <property type="entry name" value="Glyco_hydro_10"/>
    <property type="match status" value="1"/>
</dbReference>
<dbReference type="Gene3D" id="3.30.379.10">
    <property type="entry name" value="Chitobiase/beta-hexosaminidase domain 2-like"/>
    <property type="match status" value="1"/>
</dbReference>
<sequence>MSLHTSTDARLLARVFLALWLLALAPGIADAQPLAEDQAKFLGAAFSAPQREGFAQYWNKLSPENAGKWGEVEAVRDVMDWTALDEAYRYAREHGMPFQFHVLVWGNQQPEWIRHLPIDEQRAEIEQWFAAVAERYPDIEIVEVVNEPLHDPPCSDDVDGGNYCEALGGAGKTGWDWIIESFRLARQHFPHAQLLLNDYSITNSPDNSRRYREIVDLLQTRGLIDAVGVQGHAFSTSCETPVEVHRAALDLLGASGLPLYVTELDIDGYTDADQLAHYQRIFPLFWEHPSVAGITLWGFRPGLWRQEQRAYLIDEENRERPALRWLRDYVAGAATPAAPPCPAPASVLDRPITGALALIESGRPLPLLIDPEDAEAVQRAGAAVRKDLQSLAGSEPAADAAHAIIAGTLGLSPRIDRLAAAGKLEVNDLLGRWEAYSLQVVYQPEDGIERALVIVGADRRGTVFGLYELVRRLGVSPWTFWADVPIPRRAQAWVSPGRLLDAPAVRYRGIFINDEEPALGAWTRATFGGSNHRFYERVFELILRLKGNYLWPAMWGRAFYDDDPENAALADAMGMVIGTSHHEPMMRAHVEWTRYGEGPWDYARNGERLRAFWREGVERLQGREAVLTLGMRGDGDEAMSDHTATDLLQRIVADQRTIIADVTGHAPERTPQVWALYKEVQDYYDAGMRVPDDVTLLFADDNWGNLRRLPTPGATRTGGYGVYYHFDYVGDPRNYKWLNTNQIERSWEQMRLAWTHGVDRLWIVNVGDIKPMELPISVFLDQAWAPDRMDLQALRRYPARWAAEQFGPEHAEEIGEILSRYGQYSARRKPELLDADTYRLLHFNESERVLAEWADLVAQTQRIASTLAPSQRASWYQLVEYPVLALDNLHRLYAAVARNRLYATQGRASANAWAEEARRLFARDGELARVYEQDIAEGKWTGMMSQARIGYTHWQQPERNVLPALATVDVRESGTLGVQVEGDPRGWPQPARRAVLPALDPYTARSRRVEAFNRGAQALHYTTATSQPWLRIHPEAGAIEDVVALSVEVDFAHLPPGEHRGQVVVHGDELTEVTIEVPVQVPSVDGEARGFIEGDGHIVIEAAHFDRATAAAGIAWEVIPNLGRTHAGVTPLPPTTAALQPGGDSARLEYAVHLHTDGEVEVRVHLSPTLDQQGNGGLRYAVSIGDEPPQIVRLQLEPSPGHPHYLAWERAVADNIYIGRSRHRVSAGPQLLKLWRVDSGLVFQRIELWRGEPPASYLGPVESPRR</sequence>
<evidence type="ECO:0000256" key="2">
    <source>
        <dbReference type="ARBA" id="ARBA00023277"/>
    </source>
</evidence>
<evidence type="ECO:0000259" key="7">
    <source>
        <dbReference type="PROSITE" id="PS51760"/>
    </source>
</evidence>
<dbReference type="GO" id="GO:0004553">
    <property type="term" value="F:hydrolase activity, hydrolyzing O-glycosyl compounds"/>
    <property type="evidence" value="ECO:0007669"/>
    <property type="project" value="InterPro"/>
</dbReference>
<gene>
    <name evidence="8" type="ORF">SAMN04488509_103133</name>
</gene>
<dbReference type="PROSITE" id="PS00591">
    <property type="entry name" value="GH10_1"/>
    <property type="match status" value="1"/>
</dbReference>
<dbReference type="InterPro" id="IPR001000">
    <property type="entry name" value="GH10_dom"/>
</dbReference>
<dbReference type="Proteomes" id="UP000199603">
    <property type="component" value="Unassembled WGS sequence"/>
</dbReference>
<keyword evidence="3 8" id="KW-0326">Glycosidase</keyword>
<dbReference type="InterPro" id="IPR017853">
    <property type="entry name" value="GH"/>
</dbReference>
<dbReference type="Gene3D" id="3.20.20.80">
    <property type="entry name" value="Glycosidases"/>
    <property type="match status" value="1"/>
</dbReference>